<name>A0AAD3YEC2_9TREE</name>
<evidence type="ECO:0000313" key="1">
    <source>
        <dbReference type="EMBL" id="GMK58837.1"/>
    </source>
</evidence>
<organism evidence="1 2">
    <name type="scientific">Cutaneotrichosporon spelunceum</name>
    <dbReference type="NCBI Taxonomy" id="1672016"/>
    <lineage>
        <taxon>Eukaryota</taxon>
        <taxon>Fungi</taxon>
        <taxon>Dikarya</taxon>
        <taxon>Basidiomycota</taxon>
        <taxon>Agaricomycotina</taxon>
        <taxon>Tremellomycetes</taxon>
        <taxon>Trichosporonales</taxon>
        <taxon>Trichosporonaceae</taxon>
        <taxon>Cutaneotrichosporon</taxon>
    </lineage>
</organism>
<accession>A0AAD3YEC2</accession>
<comment type="caution">
    <text evidence="1">The sequence shown here is derived from an EMBL/GenBank/DDBJ whole genome shotgun (WGS) entry which is preliminary data.</text>
</comment>
<dbReference type="EMBL" id="BTCM01000006">
    <property type="protein sequence ID" value="GMK58837.1"/>
    <property type="molecule type" value="Genomic_DNA"/>
</dbReference>
<protein>
    <recommendedName>
        <fullName evidence="3">SMP domain-containing protein</fullName>
    </recommendedName>
</protein>
<dbReference type="AlphaFoldDB" id="A0AAD3YEC2"/>
<proteinExistence type="predicted"/>
<sequence length="189" mass="20045">MASAAFRPMFAAAREEASIIASEASTVARHAVGSEAKLVARETEHEVLNPVAIREAAEGNAKRNLEMSEQHSLFRGLSHAKRPGTGPCTPTLTTSTTSTSTLLSEASSVLAEHHAASELGQTAFHKSNIGHLMESDLGVTVREAMTNGAESGMQNVAEEAAERAKTVLSGNIPLDKRFKTLANMPPRQV</sequence>
<keyword evidence="2" id="KW-1185">Reference proteome</keyword>
<evidence type="ECO:0000313" key="2">
    <source>
        <dbReference type="Proteomes" id="UP001222932"/>
    </source>
</evidence>
<evidence type="ECO:0008006" key="3">
    <source>
        <dbReference type="Google" id="ProtNLM"/>
    </source>
</evidence>
<reference evidence="1" key="1">
    <citation type="journal article" date="2023" name="BMC Genomics">
        <title>Chromosome-level genome assemblies of Cutaneotrichosporon spp. (Trichosporonales, Basidiomycota) reveal imbalanced evolution between nucleotide sequences and chromosome synteny.</title>
        <authorList>
            <person name="Kobayashi Y."/>
            <person name="Kayamori A."/>
            <person name="Aoki K."/>
            <person name="Shiwa Y."/>
            <person name="Matsutani M."/>
            <person name="Fujita N."/>
            <person name="Sugita T."/>
            <person name="Iwasaki W."/>
            <person name="Tanaka N."/>
            <person name="Takashima M."/>
        </authorList>
    </citation>
    <scope>NUCLEOTIDE SEQUENCE</scope>
    <source>
        <strain evidence="1">HIS016</strain>
    </source>
</reference>
<dbReference type="Proteomes" id="UP001222932">
    <property type="component" value="Unassembled WGS sequence"/>
</dbReference>
<gene>
    <name evidence="1" type="ORF">CspeluHIS016_0602790</name>
</gene>
<reference evidence="1" key="2">
    <citation type="submission" date="2023-06" db="EMBL/GenBank/DDBJ databases">
        <authorList>
            <person name="Kobayashi Y."/>
            <person name="Kayamori A."/>
            <person name="Aoki K."/>
            <person name="Shiwa Y."/>
            <person name="Fujita N."/>
            <person name="Sugita T."/>
            <person name="Iwasaki W."/>
            <person name="Tanaka N."/>
            <person name="Takashima M."/>
        </authorList>
    </citation>
    <scope>NUCLEOTIDE SEQUENCE</scope>
    <source>
        <strain evidence="1">HIS016</strain>
    </source>
</reference>